<dbReference type="Pfam" id="PF07690">
    <property type="entry name" value="MFS_1"/>
    <property type="match status" value="1"/>
</dbReference>
<sequence>MTQPEPTTSTATALTARRLRQVLIVLCGTEITSWGVLYYAFPVLAPHIHHDTGWPLPALTAGLSISQLVAAALGIPLGRLLDRHGPRAIMTTASVIAAPALAAVAYAPTLGWFLAAWIAVGAAMAGTLYPPAFAALTRWYGPDRVKALTALTLIGGLASTVFAPLTAALADHLSWRGVYLTLAAALAAITIPAHLFGLRLPWPTPPSHEPHQPAPADTSPTRIARSRPFLTLTAVLTLAAFTVYAVVVNQVPLLTARGLTPTLAAWALGLGGLGQVAGRLGYQRLVAHSSVRTRTIAILAAAAATTLLLGLIPGPAALLIAGAILAGTARGVFTLLQATAISDRWGTRHYGRLNGLLSAPTTLAAATAPAAGAALATLLGGYPAVFLALGALTVLATIAAATTTPTSR</sequence>
<feature type="transmembrane region" description="Helical" evidence="6">
    <location>
        <begin position="229"/>
        <end position="251"/>
    </location>
</feature>
<dbReference type="InterPro" id="IPR011701">
    <property type="entry name" value="MFS"/>
</dbReference>
<comment type="subcellular location">
    <subcellularLocation>
        <location evidence="1">Cell membrane</location>
        <topology evidence="1">Multi-pass membrane protein</topology>
    </subcellularLocation>
</comment>
<dbReference type="SUPFAM" id="SSF103473">
    <property type="entry name" value="MFS general substrate transporter"/>
    <property type="match status" value="1"/>
</dbReference>
<reference evidence="8" key="1">
    <citation type="submission" date="2020-08" db="EMBL/GenBank/DDBJ databases">
        <title>Whole genome shotgun sequence of Actinocatenispora sera NBRC 101916.</title>
        <authorList>
            <person name="Komaki H."/>
            <person name="Tamura T."/>
        </authorList>
    </citation>
    <scope>NUCLEOTIDE SEQUENCE</scope>
    <source>
        <strain evidence="8">NBRC 101916</strain>
    </source>
</reference>
<evidence type="ECO:0000259" key="7">
    <source>
        <dbReference type="PROSITE" id="PS50850"/>
    </source>
</evidence>
<feature type="transmembrane region" description="Helical" evidence="6">
    <location>
        <begin position="382"/>
        <end position="402"/>
    </location>
</feature>
<keyword evidence="9" id="KW-1185">Reference proteome</keyword>
<dbReference type="EMBL" id="AP023354">
    <property type="protein sequence ID" value="BCJ27311.1"/>
    <property type="molecule type" value="Genomic_DNA"/>
</dbReference>
<keyword evidence="5 6" id="KW-0472">Membrane</keyword>
<feature type="transmembrane region" description="Helical" evidence="6">
    <location>
        <begin position="61"/>
        <end position="81"/>
    </location>
</feature>
<dbReference type="GO" id="GO:0005886">
    <property type="term" value="C:plasma membrane"/>
    <property type="evidence" value="ECO:0007669"/>
    <property type="project" value="UniProtKB-SubCell"/>
</dbReference>
<name>A0A810KYJ8_9ACTN</name>
<evidence type="ECO:0000256" key="5">
    <source>
        <dbReference type="ARBA" id="ARBA00023136"/>
    </source>
</evidence>
<dbReference type="GO" id="GO:0022857">
    <property type="term" value="F:transmembrane transporter activity"/>
    <property type="evidence" value="ECO:0007669"/>
    <property type="project" value="InterPro"/>
</dbReference>
<dbReference type="CDD" id="cd17355">
    <property type="entry name" value="MFS_YcxA_like"/>
    <property type="match status" value="1"/>
</dbReference>
<dbReference type="PROSITE" id="PS50850">
    <property type="entry name" value="MFS"/>
    <property type="match status" value="1"/>
</dbReference>
<dbReference type="InterPro" id="IPR052983">
    <property type="entry name" value="MFS_Riboflavin_Transporter"/>
</dbReference>
<proteinExistence type="predicted"/>
<feature type="transmembrane region" description="Helical" evidence="6">
    <location>
        <begin position="88"/>
        <end position="106"/>
    </location>
</feature>
<feature type="transmembrane region" description="Helical" evidence="6">
    <location>
        <begin position="176"/>
        <end position="198"/>
    </location>
</feature>
<dbReference type="RefSeq" id="WP_051802561.1">
    <property type="nucleotide sequence ID" value="NZ_AP023354.1"/>
</dbReference>
<feature type="transmembrane region" description="Helical" evidence="6">
    <location>
        <begin position="148"/>
        <end position="170"/>
    </location>
</feature>
<feature type="transmembrane region" description="Helical" evidence="6">
    <location>
        <begin position="318"/>
        <end position="341"/>
    </location>
</feature>
<feature type="transmembrane region" description="Helical" evidence="6">
    <location>
        <begin position="353"/>
        <end position="376"/>
    </location>
</feature>
<dbReference type="AlphaFoldDB" id="A0A810KYJ8"/>
<dbReference type="Proteomes" id="UP000680750">
    <property type="component" value="Chromosome"/>
</dbReference>
<keyword evidence="4 6" id="KW-1133">Transmembrane helix</keyword>
<evidence type="ECO:0000256" key="2">
    <source>
        <dbReference type="ARBA" id="ARBA00022448"/>
    </source>
</evidence>
<keyword evidence="2" id="KW-0813">Transport</keyword>
<evidence type="ECO:0000256" key="3">
    <source>
        <dbReference type="ARBA" id="ARBA00022692"/>
    </source>
</evidence>
<evidence type="ECO:0000256" key="1">
    <source>
        <dbReference type="ARBA" id="ARBA00004651"/>
    </source>
</evidence>
<evidence type="ECO:0000313" key="9">
    <source>
        <dbReference type="Proteomes" id="UP000680750"/>
    </source>
</evidence>
<feature type="transmembrane region" description="Helical" evidence="6">
    <location>
        <begin position="22"/>
        <end position="41"/>
    </location>
</feature>
<dbReference type="PANTHER" id="PTHR43385:SF1">
    <property type="entry name" value="RIBOFLAVIN TRANSPORTER RIBJ"/>
    <property type="match status" value="1"/>
</dbReference>
<feature type="transmembrane region" description="Helical" evidence="6">
    <location>
        <begin position="294"/>
        <end position="312"/>
    </location>
</feature>
<gene>
    <name evidence="8" type="ORF">Asera_14190</name>
</gene>
<organism evidence="8 9">
    <name type="scientific">Actinocatenispora sera</name>
    <dbReference type="NCBI Taxonomy" id="390989"/>
    <lineage>
        <taxon>Bacteria</taxon>
        <taxon>Bacillati</taxon>
        <taxon>Actinomycetota</taxon>
        <taxon>Actinomycetes</taxon>
        <taxon>Micromonosporales</taxon>
        <taxon>Micromonosporaceae</taxon>
        <taxon>Actinocatenispora</taxon>
    </lineage>
</organism>
<dbReference type="PANTHER" id="PTHR43385">
    <property type="entry name" value="RIBOFLAVIN TRANSPORTER RIBJ"/>
    <property type="match status" value="1"/>
</dbReference>
<accession>A0A810KYJ8</accession>
<evidence type="ECO:0000256" key="4">
    <source>
        <dbReference type="ARBA" id="ARBA00022989"/>
    </source>
</evidence>
<dbReference type="KEGG" id="aser:Asera_14190"/>
<feature type="transmembrane region" description="Helical" evidence="6">
    <location>
        <begin position="263"/>
        <end position="282"/>
    </location>
</feature>
<evidence type="ECO:0000313" key="8">
    <source>
        <dbReference type="EMBL" id="BCJ27311.1"/>
    </source>
</evidence>
<dbReference type="Gene3D" id="1.20.1250.20">
    <property type="entry name" value="MFS general substrate transporter like domains"/>
    <property type="match status" value="1"/>
</dbReference>
<protein>
    <submittedName>
        <fullName evidence="8">Putative transporter, MFS family protein</fullName>
    </submittedName>
</protein>
<keyword evidence="3 6" id="KW-0812">Transmembrane</keyword>
<dbReference type="InterPro" id="IPR036259">
    <property type="entry name" value="MFS_trans_sf"/>
</dbReference>
<evidence type="ECO:0000256" key="6">
    <source>
        <dbReference type="SAM" id="Phobius"/>
    </source>
</evidence>
<dbReference type="InterPro" id="IPR020846">
    <property type="entry name" value="MFS_dom"/>
</dbReference>
<feature type="transmembrane region" description="Helical" evidence="6">
    <location>
        <begin position="112"/>
        <end position="136"/>
    </location>
</feature>
<feature type="domain" description="Major facilitator superfamily (MFS) profile" evidence="7">
    <location>
        <begin position="21"/>
        <end position="408"/>
    </location>
</feature>